<proteinExistence type="predicted"/>
<keyword evidence="2" id="KW-1003">Cell membrane</keyword>
<dbReference type="PANTHER" id="PTHR36115:SF4">
    <property type="entry name" value="MEMBRANE PROTEIN"/>
    <property type="match status" value="1"/>
</dbReference>
<sequence length="167" mass="17239">MEEPPPSGAVASPADWRERLAARAIDGAAFAVLYWILSLVFHAVLASGDADRGTDPRALPGLFAGLIAFGAYLLYDCAAHARSGRTAGKKAMGIRVVSYGGAAPSPSALMKRAVLCPGVLLASGIPLLNLPAAVLGFAAGLFILLDLPLRQGLHDKLAGTVVVKDPR</sequence>
<dbReference type="InterPro" id="IPR010432">
    <property type="entry name" value="RDD"/>
</dbReference>
<dbReference type="Pfam" id="PF06271">
    <property type="entry name" value="RDD"/>
    <property type="match status" value="1"/>
</dbReference>
<dbReference type="AlphaFoldDB" id="A0A841D8G3"/>
<evidence type="ECO:0000256" key="3">
    <source>
        <dbReference type="ARBA" id="ARBA00022692"/>
    </source>
</evidence>
<evidence type="ECO:0000259" key="7">
    <source>
        <dbReference type="Pfam" id="PF06271"/>
    </source>
</evidence>
<keyword evidence="9" id="KW-1185">Reference proteome</keyword>
<dbReference type="GO" id="GO:0005886">
    <property type="term" value="C:plasma membrane"/>
    <property type="evidence" value="ECO:0007669"/>
    <property type="project" value="UniProtKB-SubCell"/>
</dbReference>
<keyword evidence="5 6" id="KW-0472">Membrane</keyword>
<gene>
    <name evidence="8" type="ORF">FHS22_002976</name>
</gene>
<protein>
    <submittedName>
        <fullName evidence="8">Putative RDD family membrane protein YckC</fullName>
    </submittedName>
</protein>
<organism evidence="8 9">
    <name type="scientific">Planomonospora venezuelensis</name>
    <dbReference type="NCBI Taxonomy" id="1999"/>
    <lineage>
        <taxon>Bacteria</taxon>
        <taxon>Bacillati</taxon>
        <taxon>Actinomycetota</taxon>
        <taxon>Actinomycetes</taxon>
        <taxon>Streptosporangiales</taxon>
        <taxon>Streptosporangiaceae</taxon>
        <taxon>Planomonospora</taxon>
    </lineage>
</organism>
<feature type="domain" description="RDD" evidence="7">
    <location>
        <begin position="14"/>
        <end position="159"/>
    </location>
</feature>
<feature type="transmembrane region" description="Helical" evidence="6">
    <location>
        <begin position="58"/>
        <end position="75"/>
    </location>
</feature>
<accession>A0A841D8G3</accession>
<keyword evidence="3 6" id="KW-0812">Transmembrane</keyword>
<evidence type="ECO:0000313" key="8">
    <source>
        <dbReference type="EMBL" id="MBB5963696.1"/>
    </source>
</evidence>
<dbReference type="RefSeq" id="WP_184942004.1">
    <property type="nucleotide sequence ID" value="NZ_BAAAWZ010000001.1"/>
</dbReference>
<evidence type="ECO:0000256" key="1">
    <source>
        <dbReference type="ARBA" id="ARBA00004651"/>
    </source>
</evidence>
<evidence type="ECO:0000256" key="4">
    <source>
        <dbReference type="ARBA" id="ARBA00022989"/>
    </source>
</evidence>
<evidence type="ECO:0000256" key="6">
    <source>
        <dbReference type="SAM" id="Phobius"/>
    </source>
</evidence>
<dbReference type="EMBL" id="JACHJJ010000008">
    <property type="protein sequence ID" value="MBB5963696.1"/>
    <property type="molecule type" value="Genomic_DNA"/>
</dbReference>
<dbReference type="Proteomes" id="UP000562352">
    <property type="component" value="Unassembled WGS sequence"/>
</dbReference>
<evidence type="ECO:0000313" key="9">
    <source>
        <dbReference type="Proteomes" id="UP000562352"/>
    </source>
</evidence>
<comment type="caution">
    <text evidence="8">The sequence shown here is derived from an EMBL/GenBank/DDBJ whole genome shotgun (WGS) entry which is preliminary data.</text>
</comment>
<evidence type="ECO:0000256" key="2">
    <source>
        <dbReference type="ARBA" id="ARBA00022475"/>
    </source>
</evidence>
<reference evidence="8 9" key="1">
    <citation type="submission" date="2020-08" db="EMBL/GenBank/DDBJ databases">
        <title>Genomic Encyclopedia of Type Strains, Phase III (KMG-III): the genomes of soil and plant-associated and newly described type strains.</title>
        <authorList>
            <person name="Whitman W."/>
        </authorList>
    </citation>
    <scope>NUCLEOTIDE SEQUENCE [LARGE SCALE GENOMIC DNA]</scope>
    <source>
        <strain evidence="8 9">CECT 3303</strain>
    </source>
</reference>
<feature type="transmembrane region" description="Helical" evidence="6">
    <location>
        <begin position="119"/>
        <end position="145"/>
    </location>
</feature>
<dbReference type="PANTHER" id="PTHR36115">
    <property type="entry name" value="PROLINE-RICH ANTIGEN HOMOLOG-RELATED"/>
    <property type="match status" value="1"/>
</dbReference>
<evidence type="ECO:0000256" key="5">
    <source>
        <dbReference type="ARBA" id="ARBA00023136"/>
    </source>
</evidence>
<dbReference type="InterPro" id="IPR051791">
    <property type="entry name" value="Pra-immunoreactive"/>
</dbReference>
<comment type="subcellular location">
    <subcellularLocation>
        <location evidence="1">Cell membrane</location>
        <topology evidence="1">Multi-pass membrane protein</topology>
    </subcellularLocation>
</comment>
<feature type="transmembrane region" description="Helical" evidence="6">
    <location>
        <begin position="27"/>
        <end position="46"/>
    </location>
</feature>
<name>A0A841D8G3_PLAVE</name>
<keyword evidence="4 6" id="KW-1133">Transmembrane helix</keyword>